<dbReference type="Gene3D" id="1.20.120.1320">
    <property type="entry name" value="Aspartokinase, catalytic domain"/>
    <property type="match status" value="1"/>
</dbReference>
<dbReference type="UniPathway" id="UPA00050">
    <property type="reaction ID" value="UER00063"/>
</dbReference>
<evidence type="ECO:0000256" key="3">
    <source>
        <dbReference type="ARBA" id="ARBA00004986"/>
    </source>
</evidence>
<keyword evidence="36" id="KW-1185">Reference proteome</keyword>
<evidence type="ECO:0000256" key="5">
    <source>
        <dbReference type="ARBA" id="ARBA00005062"/>
    </source>
</evidence>
<dbReference type="EC" id="1.1.1.3" evidence="11"/>
<dbReference type="InterPro" id="IPR049638">
    <property type="entry name" value="AK-HD"/>
</dbReference>
<dbReference type="InterPro" id="IPR045865">
    <property type="entry name" value="ACT-like_dom_sf"/>
</dbReference>
<comment type="similarity">
    <text evidence="8">In the N-terminal section; belongs to the aspartokinase family.</text>
</comment>
<dbReference type="InterPro" id="IPR054352">
    <property type="entry name" value="ACT_Aspartokinase"/>
</dbReference>
<accession>A0A5B8XEW0</accession>
<sequence>MLEIYKFGGSILKNADDIRKIADIIIKDGNKINIFSALHGVTDGLIKIAEYASKKDVKYISEIDSLRDYHLKICSDLGVDNKEIGEILIRVKDISEYLYKEGFYDLSLLDLIVGYGEILSSNIVYLFLAKDSSNIELIDAKNCIRTDSTFTSAKVDFEATSSLCKNLVNIGKINIITGFIASDGEGRPTTLGRNGSDYTAALLGKIFSAGKIVIWKDVDGVFTANPKIVSNAIQISKISYKEMSELSYFGNKVVSLMALSPAISDDIPICIRGLYNITNEGTLISSKTDEEMGIKGITAIEDVSLININSFNILGIGEFLKQVFSAINKANINIIMISQSSSESSISICVRSDEINEAIRVINSEFTKEIRENIISIDVKNNQSIVAVAGFKIANQSGLSGKIFSNLGLANININAISQGLCAMSISFAVDSSALNLCVKLIHNSIFENKCVNCLIIGNGVVGSSVIKMINSQRQYFLEKGIDLRIIGYANSKEVFLPSGESFKYSSYDEIISWFSKEALIHYVLIDCTSSDDLVANYRKFIDHGFNIVTPNKKANTLNFDEFEKLQNCLKVNKKYMFYEANVGAGLPIISTIKDLIDCGDEIVKIEGIFSGTLSYIFNNLSNGVKFSDIVKMAKENGFTEPDPRDDLCGMDVARKLLILARMIGYRINLSDLKIQNLVDATDEQIFEMFDSANKENKTLRYVGLIEDGKASAKIIAVDNDSPLASTKHTDNIISITTKFYNKTPLVIRGAGAGADVTAIGVVSDLIKLANILL</sequence>
<evidence type="ECO:0000256" key="13">
    <source>
        <dbReference type="ARBA" id="ARBA00022605"/>
    </source>
</evidence>
<dbReference type="InterPro" id="IPR036393">
    <property type="entry name" value="AceGlu_kinase-like_sf"/>
</dbReference>
<comment type="function">
    <text evidence="28">Bifunctional aspartate kinase and homoserine dehydrogenase that catalyzes the first and the third steps toward the synthesis of lysine, methionine and threonine from aspartate.</text>
</comment>
<feature type="domain" description="Aspartokinase ACT" evidence="34">
    <location>
        <begin position="320"/>
        <end position="366"/>
    </location>
</feature>
<dbReference type="FunFam" id="3.30.2130.10:FF:000001">
    <property type="entry name" value="Bifunctional aspartokinase/homoserine dehydrogenase"/>
    <property type="match status" value="1"/>
</dbReference>
<dbReference type="GO" id="GO:0009088">
    <property type="term" value="P:threonine biosynthetic process"/>
    <property type="evidence" value="ECO:0007669"/>
    <property type="project" value="UniProtKB-UniPathway"/>
</dbReference>
<dbReference type="SUPFAM" id="SSF55347">
    <property type="entry name" value="Glyceraldehyde-3-phosphate dehydrogenase-like, C-terminal domain"/>
    <property type="match status" value="1"/>
</dbReference>
<dbReference type="InterPro" id="IPR019811">
    <property type="entry name" value="HDH_CS"/>
</dbReference>
<keyword evidence="19" id="KW-0067">ATP-binding</keyword>
<dbReference type="GO" id="GO:0046872">
    <property type="term" value="F:metal ion binding"/>
    <property type="evidence" value="ECO:0007669"/>
    <property type="project" value="UniProtKB-KW"/>
</dbReference>
<comment type="pathway">
    <text evidence="3">Amino-acid biosynthesis; L-methionine biosynthesis via de novo pathway; L-homoserine from L-aspartate: step 1/3.</text>
</comment>
<comment type="subunit">
    <text evidence="9">Homotetramer.</text>
</comment>
<keyword evidence="22" id="KW-0520">NAD</keyword>
<dbReference type="Pfam" id="PF22468">
    <property type="entry name" value="ACT_9"/>
    <property type="match status" value="2"/>
</dbReference>
<dbReference type="InterPro" id="IPR042199">
    <property type="entry name" value="AsparK_Bifunc_asparK/hSer_DH"/>
</dbReference>
<evidence type="ECO:0000256" key="7">
    <source>
        <dbReference type="ARBA" id="ARBA00007952"/>
    </source>
</evidence>
<evidence type="ECO:0000256" key="27">
    <source>
        <dbReference type="ARBA" id="ARBA00029629"/>
    </source>
</evidence>
<keyword evidence="17" id="KW-0547">Nucleotide-binding</keyword>
<evidence type="ECO:0000256" key="8">
    <source>
        <dbReference type="ARBA" id="ARBA00010046"/>
    </source>
</evidence>
<protein>
    <recommendedName>
        <fullName evidence="12">Aspartokinase</fullName>
        <ecNumber evidence="11">1.1.1.3</ecNumber>
        <ecNumber evidence="10">2.7.2.4</ecNumber>
    </recommendedName>
    <alternativeName>
        <fullName evidence="27">Aspartate kinase</fullName>
    </alternativeName>
</protein>
<evidence type="ECO:0000313" key="36">
    <source>
        <dbReference type="Proteomes" id="UP000321934"/>
    </source>
</evidence>
<evidence type="ECO:0000256" key="10">
    <source>
        <dbReference type="ARBA" id="ARBA00013059"/>
    </source>
</evidence>
<dbReference type="Pfam" id="PF03447">
    <property type="entry name" value="NAD_binding_3"/>
    <property type="match status" value="1"/>
</dbReference>
<evidence type="ECO:0000259" key="32">
    <source>
        <dbReference type="Pfam" id="PF00742"/>
    </source>
</evidence>
<dbReference type="EMBL" id="CP029077">
    <property type="protein sequence ID" value="QED23822.1"/>
    <property type="molecule type" value="Genomic_DNA"/>
</dbReference>
<evidence type="ECO:0000256" key="26">
    <source>
        <dbReference type="ARBA" id="ARBA00023268"/>
    </source>
</evidence>
<keyword evidence="24" id="KW-0457">Lysine biosynthesis</keyword>
<evidence type="ECO:0000256" key="6">
    <source>
        <dbReference type="ARBA" id="ARBA00005139"/>
    </source>
</evidence>
<evidence type="ECO:0000256" key="17">
    <source>
        <dbReference type="ARBA" id="ARBA00022741"/>
    </source>
</evidence>
<evidence type="ECO:0000256" key="14">
    <source>
        <dbReference type="ARBA" id="ARBA00022679"/>
    </source>
</evidence>
<dbReference type="InterPro" id="IPR005106">
    <property type="entry name" value="Asp/hSer_DH_NAD-bd"/>
</dbReference>
<comment type="catalytic activity">
    <reaction evidence="29">
        <text>L-aspartate + ATP = 4-phospho-L-aspartate + ADP</text>
        <dbReference type="Rhea" id="RHEA:23776"/>
        <dbReference type="ChEBI" id="CHEBI:29991"/>
        <dbReference type="ChEBI" id="CHEBI:30616"/>
        <dbReference type="ChEBI" id="CHEBI:57535"/>
        <dbReference type="ChEBI" id="CHEBI:456216"/>
        <dbReference type="EC" id="2.7.2.4"/>
    </reaction>
    <physiologicalReaction direction="left-to-right" evidence="29">
        <dbReference type="Rhea" id="RHEA:23777"/>
    </physiologicalReaction>
</comment>
<dbReference type="Proteomes" id="UP000321934">
    <property type="component" value="Chromosome"/>
</dbReference>
<dbReference type="Gene3D" id="3.40.50.720">
    <property type="entry name" value="NAD(P)-binding Rossmann-like Domain"/>
    <property type="match status" value="1"/>
</dbReference>
<name>A0A5B8XEW0_9RICK</name>
<feature type="domain" description="Aspartate/glutamate/uridylate kinase" evidence="31">
    <location>
        <begin position="4"/>
        <end position="272"/>
    </location>
</feature>
<dbReference type="GO" id="GO:0050661">
    <property type="term" value="F:NADP binding"/>
    <property type="evidence" value="ECO:0007669"/>
    <property type="project" value="InterPro"/>
</dbReference>
<evidence type="ECO:0000256" key="11">
    <source>
        <dbReference type="ARBA" id="ARBA00013213"/>
    </source>
</evidence>
<keyword evidence="18 35" id="KW-0418">Kinase</keyword>
<organism evidence="35 36">
    <name type="scientific">Candidatus Deianiraea vastatrix</name>
    <dbReference type="NCBI Taxonomy" id="2163644"/>
    <lineage>
        <taxon>Bacteria</taxon>
        <taxon>Pseudomonadati</taxon>
        <taxon>Pseudomonadota</taxon>
        <taxon>Alphaproteobacteria</taxon>
        <taxon>Rickettsiales</taxon>
        <taxon>Candidatus Deianiraeaceae</taxon>
        <taxon>Candidatus Deianiraea</taxon>
    </lineage>
</organism>
<evidence type="ECO:0000256" key="18">
    <source>
        <dbReference type="ARBA" id="ARBA00022777"/>
    </source>
</evidence>
<evidence type="ECO:0000256" key="23">
    <source>
        <dbReference type="ARBA" id="ARBA00023053"/>
    </source>
</evidence>
<keyword evidence="14" id="KW-0808">Transferase</keyword>
<keyword evidence="26" id="KW-0511">Multifunctional enzyme</keyword>
<dbReference type="Pfam" id="PF00742">
    <property type="entry name" value="Homoserine_dh"/>
    <property type="match status" value="1"/>
</dbReference>
<dbReference type="AlphaFoldDB" id="A0A5B8XEW0"/>
<dbReference type="GO" id="GO:0005524">
    <property type="term" value="F:ATP binding"/>
    <property type="evidence" value="ECO:0007669"/>
    <property type="project" value="UniProtKB-KW"/>
</dbReference>
<evidence type="ECO:0000259" key="31">
    <source>
        <dbReference type="Pfam" id="PF00696"/>
    </source>
</evidence>
<dbReference type="EC" id="2.7.2.4" evidence="10"/>
<keyword evidence="16" id="KW-0479">Metal-binding</keyword>
<dbReference type="NCBIfam" id="NF006959">
    <property type="entry name" value="PRK09436.1"/>
    <property type="match status" value="1"/>
</dbReference>
<comment type="similarity">
    <text evidence="7">In the C-terminal section; belongs to the homoserine dehydrogenase family.</text>
</comment>
<dbReference type="SUPFAM" id="SSF53633">
    <property type="entry name" value="Carbamate kinase-like"/>
    <property type="match status" value="1"/>
</dbReference>
<evidence type="ECO:0000256" key="21">
    <source>
        <dbReference type="ARBA" id="ARBA00023002"/>
    </source>
</evidence>
<keyword evidence="21" id="KW-0560">Oxidoreductase</keyword>
<dbReference type="PIRSF" id="PIRSF000727">
    <property type="entry name" value="ThrA"/>
    <property type="match status" value="1"/>
</dbReference>
<evidence type="ECO:0000256" key="15">
    <source>
        <dbReference type="ARBA" id="ARBA00022697"/>
    </source>
</evidence>
<dbReference type="UniPathway" id="UPA00051">
    <property type="reaction ID" value="UER00465"/>
</dbReference>
<evidence type="ECO:0000256" key="4">
    <source>
        <dbReference type="ARBA" id="ARBA00005056"/>
    </source>
</evidence>
<keyword evidence="13" id="KW-0028">Amino-acid biosynthesis</keyword>
<dbReference type="Pfam" id="PF00696">
    <property type="entry name" value="AA_kinase"/>
    <property type="match status" value="1"/>
</dbReference>
<evidence type="ECO:0000259" key="33">
    <source>
        <dbReference type="Pfam" id="PF03447"/>
    </source>
</evidence>
<comment type="pathway">
    <text evidence="6">Amino-acid biosynthesis; L-threonine biosynthesis; L-threonine from L-aspartate: step 1/5.</text>
</comment>
<comment type="pathway">
    <text evidence="4">Amino-acid biosynthesis; L-threonine biosynthesis; L-threonine from L-aspartate: step 3/5.</text>
</comment>
<evidence type="ECO:0000256" key="19">
    <source>
        <dbReference type="ARBA" id="ARBA00022840"/>
    </source>
</evidence>
<evidence type="ECO:0000256" key="30">
    <source>
        <dbReference type="ARBA" id="ARBA00048841"/>
    </source>
</evidence>
<evidence type="ECO:0000256" key="2">
    <source>
        <dbReference type="ARBA" id="ARBA00004766"/>
    </source>
</evidence>
<dbReference type="GO" id="GO:0009089">
    <property type="term" value="P:lysine biosynthetic process via diaminopimelate"/>
    <property type="evidence" value="ECO:0007669"/>
    <property type="project" value="UniProtKB-UniPathway"/>
</dbReference>
<reference evidence="35 36" key="1">
    <citation type="journal article" date="2019" name="ISME J.">
        <title>Deianiraea, an extracellular bacterium associated with the ciliate Paramecium, suggests an alternative scenario for the evolution of Rickettsiales.</title>
        <authorList>
            <person name="Castelli M."/>
            <person name="Sabaneyeva E."/>
            <person name="Lanzoni O."/>
            <person name="Lebedeva N."/>
            <person name="Floriano A.M."/>
            <person name="Gaiarsa S."/>
            <person name="Benken K."/>
            <person name="Modeo L."/>
            <person name="Bandi C."/>
            <person name="Potekhin A."/>
            <person name="Sassera D."/>
            <person name="Petroni G."/>
        </authorList>
    </citation>
    <scope>NUCLEOTIDE SEQUENCE [LARGE SCALE GENOMIC DNA]</scope>
    <source>
        <strain evidence="35">CyL4-1</strain>
    </source>
</reference>
<evidence type="ECO:0000256" key="22">
    <source>
        <dbReference type="ARBA" id="ARBA00023027"/>
    </source>
</evidence>
<evidence type="ECO:0000313" key="35">
    <source>
        <dbReference type="EMBL" id="QED23822.1"/>
    </source>
</evidence>
<comment type="pathway">
    <text evidence="2">Amino-acid biosynthesis; L-lysine biosynthesis via DAP pathway; (S)-tetrahydrodipicolinate from L-aspartate: step 1/4.</text>
</comment>
<feature type="domain" description="Aspartate/homoserine dehydrogenase NAD-binding" evidence="33">
    <location>
        <begin position="458"/>
        <end position="580"/>
    </location>
</feature>
<dbReference type="UniPathway" id="UPA00034">
    <property type="reaction ID" value="UER00015"/>
</dbReference>
<keyword evidence="15" id="KW-0791">Threonine biosynthesis</keyword>
<evidence type="ECO:0000256" key="29">
    <source>
        <dbReference type="ARBA" id="ARBA00048561"/>
    </source>
</evidence>
<dbReference type="Gene3D" id="3.30.360.10">
    <property type="entry name" value="Dihydrodipicolinate Reductase, domain 2"/>
    <property type="match status" value="1"/>
</dbReference>
<dbReference type="InterPro" id="IPR001342">
    <property type="entry name" value="HDH_cat"/>
</dbReference>
<keyword evidence="23" id="KW-0915">Sodium</keyword>
<dbReference type="NCBIfam" id="TIGR00657">
    <property type="entry name" value="asp_kinases"/>
    <property type="match status" value="1"/>
</dbReference>
<evidence type="ECO:0000256" key="1">
    <source>
        <dbReference type="ARBA" id="ARBA00001920"/>
    </source>
</evidence>
<feature type="domain" description="Homoserine dehydrogenase catalytic" evidence="32">
    <location>
        <begin position="588"/>
        <end position="767"/>
    </location>
</feature>
<keyword evidence="25" id="KW-0486">Methionine biosynthesis</keyword>
<dbReference type="SUPFAM" id="SSF51735">
    <property type="entry name" value="NAD(P)-binding Rossmann-fold domains"/>
    <property type="match status" value="1"/>
</dbReference>
<dbReference type="Gene3D" id="3.30.2130.10">
    <property type="entry name" value="VC0802-like"/>
    <property type="match status" value="1"/>
</dbReference>
<evidence type="ECO:0000256" key="9">
    <source>
        <dbReference type="ARBA" id="ARBA00011881"/>
    </source>
</evidence>
<evidence type="ECO:0000256" key="28">
    <source>
        <dbReference type="ARBA" id="ARBA00044938"/>
    </source>
</evidence>
<evidence type="ECO:0000256" key="12">
    <source>
        <dbReference type="ARBA" id="ARBA00016273"/>
    </source>
</evidence>
<dbReference type="InterPro" id="IPR001048">
    <property type="entry name" value="Asp/Glu/Uridylate_kinase"/>
</dbReference>
<dbReference type="Gene3D" id="3.40.1160.10">
    <property type="entry name" value="Acetylglutamate kinase-like"/>
    <property type="match status" value="1"/>
</dbReference>
<dbReference type="GO" id="GO:0009090">
    <property type="term" value="P:homoserine biosynthetic process"/>
    <property type="evidence" value="ECO:0007669"/>
    <property type="project" value="TreeGrafter"/>
</dbReference>
<comment type="pathway">
    <text evidence="5">Amino-acid biosynthesis; L-methionine biosynthesis via de novo pathway; L-homoserine from L-aspartate: step 3/3.</text>
</comment>
<evidence type="ECO:0000256" key="24">
    <source>
        <dbReference type="ARBA" id="ARBA00023154"/>
    </source>
</evidence>
<keyword evidence="20" id="KW-0521">NADP</keyword>
<proteinExistence type="inferred from homology"/>
<dbReference type="PANTHER" id="PTHR43070">
    <property type="match status" value="1"/>
</dbReference>
<dbReference type="InterPro" id="IPR001341">
    <property type="entry name" value="Asp_kinase"/>
</dbReference>
<comment type="cofactor">
    <cofactor evidence="1">
        <name>a metal cation</name>
        <dbReference type="ChEBI" id="CHEBI:25213"/>
    </cofactor>
</comment>
<dbReference type="GO" id="GO:0004072">
    <property type="term" value="F:aspartate kinase activity"/>
    <property type="evidence" value="ECO:0007669"/>
    <property type="project" value="UniProtKB-EC"/>
</dbReference>
<evidence type="ECO:0000256" key="25">
    <source>
        <dbReference type="ARBA" id="ARBA00023167"/>
    </source>
</evidence>
<evidence type="ECO:0000256" key="16">
    <source>
        <dbReference type="ARBA" id="ARBA00022723"/>
    </source>
</evidence>
<comment type="catalytic activity">
    <reaction evidence="30">
        <text>L-homoserine + NADP(+) = L-aspartate 4-semialdehyde + NADPH + H(+)</text>
        <dbReference type="Rhea" id="RHEA:15761"/>
        <dbReference type="ChEBI" id="CHEBI:15378"/>
        <dbReference type="ChEBI" id="CHEBI:57476"/>
        <dbReference type="ChEBI" id="CHEBI:57783"/>
        <dbReference type="ChEBI" id="CHEBI:58349"/>
        <dbReference type="ChEBI" id="CHEBI:537519"/>
        <dbReference type="EC" id="1.1.1.3"/>
    </reaction>
    <physiologicalReaction direction="right-to-left" evidence="30">
        <dbReference type="Rhea" id="RHEA:15763"/>
    </physiologicalReaction>
</comment>
<evidence type="ECO:0000259" key="34">
    <source>
        <dbReference type="Pfam" id="PF22468"/>
    </source>
</evidence>
<dbReference type="InterPro" id="IPR011147">
    <property type="entry name" value="Bifunc_Aspkin/hSer_DH"/>
</dbReference>
<gene>
    <name evidence="35" type="ORF">Deia_01040</name>
</gene>
<dbReference type="PANTHER" id="PTHR43070:SF5">
    <property type="entry name" value="HOMOSERINE DEHYDROGENASE"/>
    <property type="match status" value="1"/>
</dbReference>
<dbReference type="GO" id="GO:0009086">
    <property type="term" value="P:methionine biosynthetic process"/>
    <property type="evidence" value="ECO:0007669"/>
    <property type="project" value="UniProtKB-KW"/>
</dbReference>
<evidence type="ECO:0000256" key="20">
    <source>
        <dbReference type="ARBA" id="ARBA00022857"/>
    </source>
</evidence>
<feature type="domain" description="Aspartokinase ACT" evidence="34">
    <location>
        <begin position="386"/>
        <end position="444"/>
    </location>
</feature>
<dbReference type="RefSeq" id="WP_146821221.1">
    <property type="nucleotide sequence ID" value="NZ_CP029077.1"/>
</dbReference>
<dbReference type="PROSITE" id="PS01042">
    <property type="entry name" value="HOMOSER_DHGENASE"/>
    <property type="match status" value="1"/>
</dbReference>
<dbReference type="GO" id="GO:0004412">
    <property type="term" value="F:homoserine dehydrogenase activity"/>
    <property type="evidence" value="ECO:0007669"/>
    <property type="project" value="UniProtKB-EC"/>
</dbReference>
<dbReference type="SUPFAM" id="SSF55021">
    <property type="entry name" value="ACT-like"/>
    <property type="match status" value="2"/>
</dbReference>
<dbReference type="OrthoDB" id="9799110at2"/>
<dbReference type="InterPro" id="IPR036291">
    <property type="entry name" value="NAD(P)-bd_dom_sf"/>
</dbReference>